<keyword evidence="5" id="KW-0408">Iron</keyword>
<evidence type="ECO:0000256" key="4">
    <source>
        <dbReference type="ARBA" id="ARBA00022723"/>
    </source>
</evidence>
<keyword evidence="7" id="KW-0805">Transcription regulation</keyword>
<keyword evidence="8" id="KW-0238">DNA-binding</keyword>
<comment type="cofactor">
    <cofactor evidence="1">
        <name>[4Fe-4S] cluster</name>
        <dbReference type="ChEBI" id="CHEBI:49883"/>
    </cofactor>
</comment>
<dbReference type="GO" id="GO:0051539">
    <property type="term" value="F:4 iron, 4 sulfur cluster binding"/>
    <property type="evidence" value="ECO:0007669"/>
    <property type="project" value="UniProtKB-KW"/>
</dbReference>
<evidence type="ECO:0000256" key="9">
    <source>
        <dbReference type="ARBA" id="ARBA00023157"/>
    </source>
</evidence>
<keyword evidence="10" id="KW-0804">Transcription</keyword>
<dbReference type="PANTHER" id="PTHR38839:SF4">
    <property type="entry name" value="TRANSCRIPTIONAL REGULATOR WHIB"/>
    <property type="match status" value="1"/>
</dbReference>
<evidence type="ECO:0000256" key="10">
    <source>
        <dbReference type="ARBA" id="ARBA00023163"/>
    </source>
</evidence>
<evidence type="ECO:0000256" key="5">
    <source>
        <dbReference type="ARBA" id="ARBA00023004"/>
    </source>
</evidence>
<evidence type="ECO:0000256" key="2">
    <source>
        <dbReference type="ARBA" id="ARBA00006597"/>
    </source>
</evidence>
<keyword evidence="6" id="KW-0411">Iron-sulfur</keyword>
<evidence type="ECO:0000256" key="8">
    <source>
        <dbReference type="ARBA" id="ARBA00023125"/>
    </source>
</evidence>
<dbReference type="Proteomes" id="UP000327317">
    <property type="component" value="Segment"/>
</dbReference>
<feature type="domain" description="4Fe-4S Wbl-type" evidence="11">
    <location>
        <begin position="11"/>
        <end position="75"/>
    </location>
</feature>
<dbReference type="GO" id="GO:0003677">
    <property type="term" value="F:DNA binding"/>
    <property type="evidence" value="ECO:0007669"/>
    <property type="project" value="UniProtKB-KW"/>
</dbReference>
<dbReference type="InterPro" id="IPR034768">
    <property type="entry name" value="4FE4S_WBL"/>
</dbReference>
<evidence type="ECO:0000313" key="13">
    <source>
        <dbReference type="Proteomes" id="UP000327317"/>
    </source>
</evidence>
<evidence type="ECO:0000256" key="7">
    <source>
        <dbReference type="ARBA" id="ARBA00023015"/>
    </source>
</evidence>
<dbReference type="InterPro" id="IPR003482">
    <property type="entry name" value="Whib"/>
</dbReference>
<accession>A0A5J6THB5</accession>
<keyword evidence="4" id="KW-0479">Metal-binding</keyword>
<dbReference type="RefSeq" id="YP_010013431.1">
    <property type="nucleotide sequence ID" value="NC_053511.1"/>
</dbReference>
<dbReference type="PROSITE" id="PS51674">
    <property type="entry name" value="4FE4S_WBL"/>
    <property type="match status" value="1"/>
</dbReference>
<dbReference type="GO" id="GO:0047134">
    <property type="term" value="F:protein-disulfide reductase [NAD(P)H] activity"/>
    <property type="evidence" value="ECO:0007669"/>
    <property type="project" value="TreeGrafter"/>
</dbReference>
<name>A0A5J6THB5_9CAUD</name>
<keyword evidence="9" id="KW-1015">Disulfide bond</keyword>
<evidence type="ECO:0000256" key="3">
    <source>
        <dbReference type="ARBA" id="ARBA00022485"/>
    </source>
</evidence>
<reference evidence="12 13" key="1">
    <citation type="submission" date="2019-07" db="EMBL/GenBank/DDBJ databases">
        <authorList>
            <person name="Stoner T.H."/>
            <person name="Garlena R.A."/>
            <person name="Russell D.A."/>
            <person name="Pope W.H."/>
            <person name="Jacobs-Sera D."/>
            <person name="Hatfull G.F."/>
        </authorList>
    </citation>
    <scope>NUCLEOTIDE SEQUENCE [LARGE SCALE GENOMIC DNA]</scope>
</reference>
<dbReference type="GeneID" id="63210024"/>
<dbReference type="KEGG" id="vg:63210024"/>
<gene>
    <name evidence="12" type="primary">83</name>
    <name evidence="12" type="ORF">SEA_DYOEDAFOS_83</name>
</gene>
<proteinExistence type="inferred from homology"/>
<keyword evidence="3" id="KW-0004">4Fe-4S</keyword>
<dbReference type="GO" id="GO:0046872">
    <property type="term" value="F:metal ion binding"/>
    <property type="evidence" value="ECO:0007669"/>
    <property type="project" value="UniProtKB-KW"/>
</dbReference>
<evidence type="ECO:0000256" key="1">
    <source>
        <dbReference type="ARBA" id="ARBA00001966"/>
    </source>
</evidence>
<evidence type="ECO:0000313" key="12">
    <source>
        <dbReference type="EMBL" id="QFG10311.1"/>
    </source>
</evidence>
<dbReference type="Pfam" id="PF02467">
    <property type="entry name" value="Whib"/>
    <property type="match status" value="1"/>
</dbReference>
<comment type="similarity">
    <text evidence="2">Belongs to the WhiB family.</text>
</comment>
<sequence>MQDQAWRELAVCQFIDPEMFFPLKGGATEAPKRVCNTMCSVREDCLEAAMQEEYGLSKGMRFGIRGGLVPDSRHRLARERGERVIWDDELDLGEVA</sequence>
<evidence type="ECO:0000256" key="6">
    <source>
        <dbReference type="ARBA" id="ARBA00023014"/>
    </source>
</evidence>
<protein>
    <submittedName>
        <fullName evidence="12">WhiB family transcription factor</fullName>
    </submittedName>
</protein>
<dbReference type="PANTHER" id="PTHR38839">
    <property type="entry name" value="TRANSCRIPTIONAL REGULATOR WHID-RELATED"/>
    <property type="match status" value="1"/>
</dbReference>
<keyword evidence="13" id="KW-1185">Reference proteome</keyword>
<evidence type="ECO:0000259" key="11">
    <source>
        <dbReference type="PROSITE" id="PS51674"/>
    </source>
</evidence>
<organism evidence="12 13">
    <name type="scientific">Mycobacterium phage DyoEdafos</name>
    <dbReference type="NCBI Taxonomy" id="2599860"/>
    <lineage>
        <taxon>Viruses</taxon>
        <taxon>Duplodnaviria</taxon>
        <taxon>Heunggongvirae</taxon>
        <taxon>Uroviricota</taxon>
        <taxon>Caudoviricetes</taxon>
        <taxon>Vilmaviridae</taxon>
        <taxon>Lclasvirinae</taxon>
        <taxon>Bromdenvirus</taxon>
        <taxon>Bromdenvirus dyoedafos</taxon>
    </lineage>
</organism>
<dbReference type="GO" id="GO:0045892">
    <property type="term" value="P:negative regulation of DNA-templated transcription"/>
    <property type="evidence" value="ECO:0007669"/>
    <property type="project" value="TreeGrafter"/>
</dbReference>
<dbReference type="EMBL" id="MN234187">
    <property type="protein sequence ID" value="QFG10311.1"/>
    <property type="molecule type" value="Genomic_DNA"/>
</dbReference>